<dbReference type="Pfam" id="PF07980">
    <property type="entry name" value="SusD_RagB"/>
    <property type="match status" value="1"/>
</dbReference>
<comment type="similarity">
    <text evidence="2">Belongs to the SusD family.</text>
</comment>
<dbReference type="Proteomes" id="UP000260644">
    <property type="component" value="Unassembled WGS sequence"/>
</dbReference>
<evidence type="ECO:0000313" key="8">
    <source>
        <dbReference type="EMBL" id="RFS20656.1"/>
    </source>
</evidence>
<dbReference type="InterPro" id="IPR011990">
    <property type="entry name" value="TPR-like_helical_dom_sf"/>
</dbReference>
<dbReference type="EMBL" id="QPMM01000010">
    <property type="protein sequence ID" value="RFS20656.1"/>
    <property type="molecule type" value="Genomic_DNA"/>
</dbReference>
<evidence type="ECO:0000256" key="3">
    <source>
        <dbReference type="ARBA" id="ARBA00022729"/>
    </source>
</evidence>
<dbReference type="InterPro" id="IPR033985">
    <property type="entry name" value="SusD-like_N"/>
</dbReference>
<dbReference type="Gene3D" id="1.25.40.390">
    <property type="match status" value="1"/>
</dbReference>
<dbReference type="GO" id="GO:0009279">
    <property type="term" value="C:cell outer membrane"/>
    <property type="evidence" value="ECO:0007669"/>
    <property type="project" value="UniProtKB-SubCell"/>
</dbReference>
<keyword evidence="5" id="KW-0998">Cell outer membrane</keyword>
<evidence type="ECO:0000256" key="1">
    <source>
        <dbReference type="ARBA" id="ARBA00004442"/>
    </source>
</evidence>
<dbReference type="RefSeq" id="WP_116977374.1">
    <property type="nucleotide sequence ID" value="NZ_QPMM01000010.1"/>
</dbReference>
<keyword evidence="3" id="KW-0732">Signal</keyword>
<feature type="domain" description="RagB/SusD" evidence="6">
    <location>
        <begin position="326"/>
        <end position="399"/>
    </location>
</feature>
<organism evidence="8 9">
    <name type="scientific">Chitinophaga silvatica</name>
    <dbReference type="NCBI Taxonomy" id="2282649"/>
    <lineage>
        <taxon>Bacteria</taxon>
        <taxon>Pseudomonadati</taxon>
        <taxon>Bacteroidota</taxon>
        <taxon>Chitinophagia</taxon>
        <taxon>Chitinophagales</taxon>
        <taxon>Chitinophagaceae</taxon>
        <taxon>Chitinophaga</taxon>
    </lineage>
</organism>
<evidence type="ECO:0000313" key="9">
    <source>
        <dbReference type="Proteomes" id="UP000260644"/>
    </source>
</evidence>
<feature type="domain" description="SusD-like N-terminal" evidence="7">
    <location>
        <begin position="21"/>
        <end position="223"/>
    </location>
</feature>
<evidence type="ECO:0000256" key="4">
    <source>
        <dbReference type="ARBA" id="ARBA00023136"/>
    </source>
</evidence>
<comment type="subcellular location">
    <subcellularLocation>
        <location evidence="1">Cell outer membrane</location>
    </subcellularLocation>
</comment>
<reference evidence="8 9" key="1">
    <citation type="submission" date="2018-07" db="EMBL/GenBank/DDBJ databases">
        <title>Chitinophaga K2CV101002-2 sp. nov., isolated from a monsoon evergreen broad-leaved forest soil.</title>
        <authorList>
            <person name="Lv Y."/>
        </authorList>
    </citation>
    <scope>NUCLEOTIDE SEQUENCE [LARGE SCALE GENOMIC DNA]</scope>
    <source>
        <strain evidence="8 9">GDMCC 1.1288</strain>
    </source>
</reference>
<keyword evidence="4" id="KW-0472">Membrane</keyword>
<sequence length="449" mass="50682">MRKNYLPFLLSISLLTTSCSKYLDVKPKGIIIASNINDYDALLNSVNAISNTGNTSPLTVTDDLADITYNPQNQMSAPGNLYFWHPYINASPERPDIWIDYYNTIANMNVITEGVMEATSGTLQKKKTLYAEALVARTYNYYHLLTFFAPGYSKATAGKNYGVPYITSTDISVATPARPLLEENLQQMIADLKKALPDLEITTPNGTRANKSAAFGMLSRYYLYMQDYPNAMAYADSVIESNQYYLLDYNNYLGSTLPNTTISPEEVYVRYSNNVSLRYSSDLLSKYDTARDLRIRMFAKRNTTGDTRVLTYNNFLQYNPNRAVSYAEILLNKAECLARMGDAESAMDIVNEIRLHRFKPTDFVALSADSGEEAINQVLGERRRELAMKGVRWGDMKRLDQEGRMPAVNRLGADGVTIMGTLKPHSLQYTFQIPLQVQAFNKDMPLNQQ</sequence>
<dbReference type="OrthoDB" id="697229at2"/>
<dbReference type="PROSITE" id="PS51257">
    <property type="entry name" value="PROKAR_LIPOPROTEIN"/>
    <property type="match status" value="1"/>
</dbReference>
<proteinExistence type="inferred from homology"/>
<accession>A0A3E1Y6T2</accession>
<comment type="caution">
    <text evidence="8">The sequence shown here is derived from an EMBL/GenBank/DDBJ whole genome shotgun (WGS) entry which is preliminary data.</text>
</comment>
<dbReference type="AlphaFoldDB" id="A0A3E1Y6T2"/>
<dbReference type="SUPFAM" id="SSF48452">
    <property type="entry name" value="TPR-like"/>
    <property type="match status" value="1"/>
</dbReference>
<evidence type="ECO:0000259" key="7">
    <source>
        <dbReference type="Pfam" id="PF14322"/>
    </source>
</evidence>
<evidence type="ECO:0000256" key="5">
    <source>
        <dbReference type="ARBA" id="ARBA00023237"/>
    </source>
</evidence>
<protein>
    <submittedName>
        <fullName evidence="8">RagB/SusD family nutrient uptake outer membrane protein</fullName>
    </submittedName>
</protein>
<dbReference type="InterPro" id="IPR012944">
    <property type="entry name" value="SusD_RagB_dom"/>
</dbReference>
<evidence type="ECO:0000259" key="6">
    <source>
        <dbReference type="Pfam" id="PF07980"/>
    </source>
</evidence>
<evidence type="ECO:0000256" key="2">
    <source>
        <dbReference type="ARBA" id="ARBA00006275"/>
    </source>
</evidence>
<keyword evidence="9" id="KW-1185">Reference proteome</keyword>
<name>A0A3E1Y6T2_9BACT</name>
<dbReference type="Pfam" id="PF14322">
    <property type="entry name" value="SusD-like_3"/>
    <property type="match status" value="1"/>
</dbReference>
<gene>
    <name evidence="8" type="ORF">DVR12_19030</name>
</gene>